<keyword evidence="6" id="KW-0732">Signal</keyword>
<gene>
    <name evidence="8" type="ORF">HCN08_30395</name>
</gene>
<keyword evidence="3" id="KW-0812">Transmembrane</keyword>
<dbReference type="Gene3D" id="3.40.30.10">
    <property type="entry name" value="Glutaredoxin"/>
    <property type="match status" value="1"/>
</dbReference>
<dbReference type="CDD" id="cd02966">
    <property type="entry name" value="TlpA_like_family"/>
    <property type="match status" value="1"/>
</dbReference>
<dbReference type="InterPro" id="IPR036249">
    <property type="entry name" value="Thioredoxin-like_sf"/>
</dbReference>
<dbReference type="PANTHER" id="PTHR42852:SF6">
    <property type="entry name" value="THIOL:DISULFIDE INTERCHANGE PROTEIN DSBE"/>
    <property type="match status" value="1"/>
</dbReference>
<comment type="subcellular location">
    <subcellularLocation>
        <location evidence="1">Cell envelope</location>
    </subcellularLocation>
</comment>
<feature type="chain" id="PRO_5045892940" evidence="6">
    <location>
        <begin position="31"/>
        <end position="203"/>
    </location>
</feature>
<accession>A0ABX1A1G6</accession>
<keyword evidence="3" id="KW-0735">Signal-anchor</keyword>
<sequence>MSPSRASRRRPARTAAVLAGAAAVALSLSACSSGSSPTSSQGSNYVDGTGEITLVKAVDRKPAPDISGKTVSGGQTSLAAYKGKVVVVNMWGSWCDPCRHEAPHLAEVSAADAAKGVQFLGINTRDLTLSNAAAFEKSFGITYPNLFDPYGKLILKFPKGSVNPQSLPSTLVIDRQGRIAARALKPLSTQELNELIDPIVAEQ</sequence>
<dbReference type="InterPro" id="IPR013766">
    <property type="entry name" value="Thioredoxin_domain"/>
</dbReference>
<evidence type="ECO:0000313" key="9">
    <source>
        <dbReference type="Proteomes" id="UP000734511"/>
    </source>
</evidence>
<organism evidence="8 9">
    <name type="scientific">Actinacidiphila epipremni</name>
    <dbReference type="NCBI Taxonomy" id="2053013"/>
    <lineage>
        <taxon>Bacteria</taxon>
        <taxon>Bacillati</taxon>
        <taxon>Actinomycetota</taxon>
        <taxon>Actinomycetes</taxon>
        <taxon>Kitasatosporales</taxon>
        <taxon>Streptomycetaceae</taxon>
        <taxon>Actinacidiphila</taxon>
    </lineage>
</organism>
<evidence type="ECO:0000256" key="5">
    <source>
        <dbReference type="ARBA" id="ARBA00023284"/>
    </source>
</evidence>
<evidence type="ECO:0000256" key="3">
    <source>
        <dbReference type="ARBA" id="ARBA00022968"/>
    </source>
</evidence>
<dbReference type="InterPro" id="IPR000866">
    <property type="entry name" value="AhpC/TSA"/>
</dbReference>
<feature type="signal peptide" evidence="6">
    <location>
        <begin position="1"/>
        <end position="30"/>
    </location>
</feature>
<comment type="caution">
    <text evidence="8">The sequence shown here is derived from an EMBL/GenBank/DDBJ whole genome shotgun (WGS) entry which is preliminary data.</text>
</comment>
<name>A0ABX1A1G6_9ACTN</name>
<feature type="domain" description="Thioredoxin" evidence="7">
    <location>
        <begin position="57"/>
        <end position="201"/>
    </location>
</feature>
<evidence type="ECO:0000256" key="1">
    <source>
        <dbReference type="ARBA" id="ARBA00004196"/>
    </source>
</evidence>
<evidence type="ECO:0000259" key="7">
    <source>
        <dbReference type="PROSITE" id="PS51352"/>
    </source>
</evidence>
<dbReference type="RefSeq" id="WP_167986520.1">
    <property type="nucleotide sequence ID" value="NZ_JAATEJ010000033.1"/>
</dbReference>
<keyword evidence="9" id="KW-1185">Reference proteome</keyword>
<dbReference type="EMBL" id="JAATEJ010000033">
    <property type="protein sequence ID" value="NJP47683.1"/>
    <property type="molecule type" value="Genomic_DNA"/>
</dbReference>
<proteinExistence type="predicted"/>
<reference evidence="8 9" key="1">
    <citation type="submission" date="2020-03" db="EMBL/GenBank/DDBJ databases">
        <title>WGS of actinomycetes isolated from Thailand.</title>
        <authorList>
            <person name="Thawai C."/>
        </authorList>
    </citation>
    <scope>NUCLEOTIDE SEQUENCE [LARGE SCALE GENOMIC DNA]</scope>
    <source>
        <strain evidence="8 9">PRB2-1</strain>
    </source>
</reference>
<keyword evidence="4" id="KW-1015">Disulfide bond</keyword>
<evidence type="ECO:0000313" key="8">
    <source>
        <dbReference type="EMBL" id="NJP47683.1"/>
    </source>
</evidence>
<protein>
    <submittedName>
        <fullName evidence="8">TlpA family protein disulfide reductase</fullName>
    </submittedName>
</protein>
<dbReference type="PANTHER" id="PTHR42852">
    <property type="entry name" value="THIOL:DISULFIDE INTERCHANGE PROTEIN DSBE"/>
    <property type="match status" value="1"/>
</dbReference>
<keyword evidence="5" id="KW-0676">Redox-active center</keyword>
<dbReference type="Pfam" id="PF00578">
    <property type="entry name" value="AhpC-TSA"/>
    <property type="match status" value="1"/>
</dbReference>
<keyword evidence="2" id="KW-0201">Cytochrome c-type biogenesis</keyword>
<evidence type="ECO:0000256" key="6">
    <source>
        <dbReference type="SAM" id="SignalP"/>
    </source>
</evidence>
<dbReference type="InterPro" id="IPR050553">
    <property type="entry name" value="Thioredoxin_ResA/DsbE_sf"/>
</dbReference>
<dbReference type="PROSITE" id="PS51352">
    <property type="entry name" value="THIOREDOXIN_2"/>
    <property type="match status" value="1"/>
</dbReference>
<dbReference type="SUPFAM" id="SSF52833">
    <property type="entry name" value="Thioredoxin-like"/>
    <property type="match status" value="1"/>
</dbReference>
<evidence type="ECO:0000256" key="2">
    <source>
        <dbReference type="ARBA" id="ARBA00022748"/>
    </source>
</evidence>
<evidence type="ECO:0000256" key="4">
    <source>
        <dbReference type="ARBA" id="ARBA00023157"/>
    </source>
</evidence>
<dbReference type="PROSITE" id="PS51257">
    <property type="entry name" value="PROKAR_LIPOPROTEIN"/>
    <property type="match status" value="1"/>
</dbReference>
<dbReference type="Proteomes" id="UP000734511">
    <property type="component" value="Unassembled WGS sequence"/>
</dbReference>